<evidence type="ECO:0000256" key="2">
    <source>
        <dbReference type="ARBA" id="ARBA00009142"/>
    </source>
</evidence>
<dbReference type="EMBL" id="JACYTP010000006">
    <property type="protein sequence ID" value="MBD8513259.1"/>
    <property type="molecule type" value="Genomic_DNA"/>
</dbReference>
<evidence type="ECO:0000256" key="3">
    <source>
        <dbReference type="ARBA" id="ARBA00022448"/>
    </source>
</evidence>
<name>A0ABR9BM47_9GAMM</name>
<keyword evidence="3" id="KW-0813">Transport</keyword>
<feature type="transmembrane region" description="Helical" evidence="8">
    <location>
        <begin position="99"/>
        <end position="117"/>
    </location>
</feature>
<feature type="transmembrane region" description="Helical" evidence="8">
    <location>
        <begin position="129"/>
        <end position="150"/>
    </location>
</feature>
<keyword evidence="5 8" id="KW-0812">Transmembrane</keyword>
<dbReference type="PANTHER" id="PTHR30269">
    <property type="entry name" value="TRANSMEMBRANE PROTEIN YFCA"/>
    <property type="match status" value="1"/>
</dbReference>
<evidence type="ECO:0000256" key="6">
    <source>
        <dbReference type="ARBA" id="ARBA00022989"/>
    </source>
</evidence>
<comment type="similarity">
    <text evidence="2 8">Belongs to the 4-toluene sulfonate uptake permease (TSUP) (TC 2.A.102) family.</text>
</comment>
<gene>
    <name evidence="9" type="ORF">IFO68_11300</name>
</gene>
<dbReference type="Proteomes" id="UP000649768">
    <property type="component" value="Unassembled WGS sequence"/>
</dbReference>
<keyword evidence="6 8" id="KW-1133">Transmembrane helix</keyword>
<reference evidence="9 10" key="1">
    <citation type="submission" date="2020-09" db="EMBL/GenBank/DDBJ databases">
        <title>Photobacterium sp. CAU 1568 isolated from sand of Sido Beach.</title>
        <authorList>
            <person name="Kim W."/>
        </authorList>
    </citation>
    <scope>NUCLEOTIDE SEQUENCE [LARGE SCALE GENOMIC DNA]</scope>
    <source>
        <strain evidence="9 10">CAU 1568</strain>
    </source>
</reference>
<comment type="subcellular location">
    <subcellularLocation>
        <location evidence="1 8">Cell membrane</location>
        <topology evidence="1 8">Multi-pass membrane protein</topology>
    </subcellularLocation>
</comment>
<evidence type="ECO:0000313" key="9">
    <source>
        <dbReference type="EMBL" id="MBD8513259.1"/>
    </source>
</evidence>
<evidence type="ECO:0000256" key="1">
    <source>
        <dbReference type="ARBA" id="ARBA00004651"/>
    </source>
</evidence>
<keyword evidence="7 8" id="KW-0472">Membrane</keyword>
<keyword evidence="4 8" id="KW-1003">Cell membrane</keyword>
<organism evidence="9 10">
    <name type="scientific">Photobacterium arenosum</name>
    <dbReference type="NCBI Taxonomy" id="2774143"/>
    <lineage>
        <taxon>Bacteria</taxon>
        <taxon>Pseudomonadati</taxon>
        <taxon>Pseudomonadota</taxon>
        <taxon>Gammaproteobacteria</taxon>
        <taxon>Vibrionales</taxon>
        <taxon>Vibrionaceae</taxon>
        <taxon>Photobacterium</taxon>
    </lineage>
</organism>
<evidence type="ECO:0000313" key="10">
    <source>
        <dbReference type="Proteomes" id="UP000649768"/>
    </source>
</evidence>
<protein>
    <recommendedName>
        <fullName evidence="8">Probable membrane transporter protein</fullName>
    </recommendedName>
</protein>
<feature type="transmembrane region" description="Helical" evidence="8">
    <location>
        <begin position="38"/>
        <end position="58"/>
    </location>
</feature>
<sequence>MTLVWLGLAIILAFGIEAMTGFGSIVLALALGALVMDLASLVHILVPLNLLMTAPLVWKLRQHIQVSFLLRSVLPMMLVGTAVGVGLTPYVPELLSKTLFAGLIIWFAARALLQPAAVEMPSLRRHSTITAAGITHGLFASGGPLLVYALARTSLDKTQFRATLLTVWLSLNGCLTLYFIQAGELAPYRETLLWLAPCVGIGACIGNRLHHSIDQAHFSKLVFGVLLAVGLILMTNTLFSWAALSTGSGL</sequence>
<dbReference type="InterPro" id="IPR052017">
    <property type="entry name" value="TSUP"/>
</dbReference>
<feature type="transmembrane region" description="Helical" evidence="8">
    <location>
        <begin position="221"/>
        <end position="244"/>
    </location>
</feature>
<feature type="transmembrane region" description="Helical" evidence="8">
    <location>
        <begin position="64"/>
        <end position="87"/>
    </location>
</feature>
<feature type="transmembrane region" description="Helical" evidence="8">
    <location>
        <begin position="192"/>
        <end position="209"/>
    </location>
</feature>
<feature type="transmembrane region" description="Helical" evidence="8">
    <location>
        <begin position="6"/>
        <end position="31"/>
    </location>
</feature>
<comment type="caution">
    <text evidence="9">The sequence shown here is derived from an EMBL/GenBank/DDBJ whole genome shotgun (WGS) entry which is preliminary data.</text>
</comment>
<keyword evidence="10" id="KW-1185">Reference proteome</keyword>
<accession>A0ABR9BM47</accession>
<dbReference type="PANTHER" id="PTHR30269:SF37">
    <property type="entry name" value="MEMBRANE TRANSPORTER PROTEIN"/>
    <property type="match status" value="1"/>
</dbReference>
<evidence type="ECO:0000256" key="7">
    <source>
        <dbReference type="ARBA" id="ARBA00023136"/>
    </source>
</evidence>
<evidence type="ECO:0000256" key="4">
    <source>
        <dbReference type="ARBA" id="ARBA00022475"/>
    </source>
</evidence>
<evidence type="ECO:0000256" key="5">
    <source>
        <dbReference type="ARBA" id="ARBA00022692"/>
    </source>
</evidence>
<dbReference type="RefSeq" id="WP_192015977.1">
    <property type="nucleotide sequence ID" value="NZ_JACYTP010000006.1"/>
</dbReference>
<dbReference type="Pfam" id="PF01925">
    <property type="entry name" value="TauE"/>
    <property type="match status" value="1"/>
</dbReference>
<proteinExistence type="inferred from homology"/>
<evidence type="ECO:0000256" key="8">
    <source>
        <dbReference type="RuleBase" id="RU363041"/>
    </source>
</evidence>
<feature type="transmembrane region" description="Helical" evidence="8">
    <location>
        <begin position="162"/>
        <end position="180"/>
    </location>
</feature>
<dbReference type="InterPro" id="IPR002781">
    <property type="entry name" value="TM_pro_TauE-like"/>
</dbReference>